<evidence type="ECO:0000256" key="5">
    <source>
        <dbReference type="ARBA" id="ARBA00022989"/>
    </source>
</evidence>
<accession>A0A858BYA8</accession>
<dbReference type="EMBL" id="CP048649">
    <property type="protein sequence ID" value="QIB70115.1"/>
    <property type="molecule type" value="Genomic_DNA"/>
</dbReference>
<dbReference type="Pfam" id="PF01790">
    <property type="entry name" value="LGT"/>
    <property type="match status" value="1"/>
</dbReference>
<evidence type="ECO:0000256" key="3">
    <source>
        <dbReference type="ARBA" id="ARBA00022679"/>
    </source>
</evidence>
<evidence type="ECO:0000313" key="8">
    <source>
        <dbReference type="EMBL" id="QIB70115.1"/>
    </source>
</evidence>
<name>A0A858BYA8_9FIRM</name>
<feature type="transmembrane region" description="Helical" evidence="7">
    <location>
        <begin position="164"/>
        <end position="181"/>
    </location>
</feature>
<dbReference type="GO" id="GO:0042158">
    <property type="term" value="P:lipoprotein biosynthetic process"/>
    <property type="evidence" value="ECO:0007669"/>
    <property type="project" value="UniProtKB-UniRule"/>
</dbReference>
<dbReference type="RefSeq" id="WP_163067355.1">
    <property type="nucleotide sequence ID" value="NZ_CP048649.1"/>
</dbReference>
<evidence type="ECO:0000256" key="4">
    <source>
        <dbReference type="ARBA" id="ARBA00022692"/>
    </source>
</evidence>
<comment type="subcellular location">
    <subcellularLocation>
        <location evidence="7">Cell membrane</location>
        <topology evidence="7">Multi-pass membrane protein</topology>
    </subcellularLocation>
</comment>
<dbReference type="NCBIfam" id="TIGR00544">
    <property type="entry name" value="lgt"/>
    <property type="match status" value="1"/>
</dbReference>
<keyword evidence="2 7" id="KW-1003">Cell membrane</keyword>
<evidence type="ECO:0000256" key="7">
    <source>
        <dbReference type="HAMAP-Rule" id="MF_01147"/>
    </source>
</evidence>
<dbReference type="AlphaFoldDB" id="A0A858BYA8"/>
<dbReference type="PANTHER" id="PTHR30589">
    <property type="entry name" value="PROLIPOPROTEIN DIACYLGLYCERYL TRANSFERASE"/>
    <property type="match status" value="1"/>
</dbReference>
<keyword evidence="5 7" id="KW-1133">Transmembrane helix</keyword>
<keyword evidence="6 7" id="KW-0472">Membrane</keyword>
<evidence type="ECO:0000256" key="1">
    <source>
        <dbReference type="ARBA" id="ARBA00007150"/>
    </source>
</evidence>
<keyword evidence="9" id="KW-1185">Reference proteome</keyword>
<dbReference type="PROSITE" id="PS01311">
    <property type="entry name" value="LGT"/>
    <property type="match status" value="1"/>
</dbReference>
<dbReference type="UniPathway" id="UPA00664"/>
<feature type="binding site" evidence="7">
    <location>
        <position position="133"/>
    </location>
    <ligand>
        <name>a 1,2-diacyl-sn-glycero-3-phospho-(1'-sn-glycerol)</name>
        <dbReference type="ChEBI" id="CHEBI:64716"/>
    </ligand>
</feature>
<feature type="transmembrane region" description="Helical" evidence="7">
    <location>
        <begin position="218"/>
        <end position="241"/>
    </location>
</feature>
<comment type="function">
    <text evidence="7">Catalyzes the transfer of the diacylglyceryl group from phosphatidylglycerol to the sulfhydryl group of the N-terminal cysteine of a prolipoprotein, the first step in the formation of mature lipoproteins.</text>
</comment>
<comment type="catalytic activity">
    <reaction evidence="7">
        <text>L-cysteinyl-[prolipoprotein] + a 1,2-diacyl-sn-glycero-3-phospho-(1'-sn-glycerol) = an S-1,2-diacyl-sn-glyceryl-L-cysteinyl-[prolipoprotein] + sn-glycerol 1-phosphate + H(+)</text>
        <dbReference type="Rhea" id="RHEA:56712"/>
        <dbReference type="Rhea" id="RHEA-COMP:14679"/>
        <dbReference type="Rhea" id="RHEA-COMP:14680"/>
        <dbReference type="ChEBI" id="CHEBI:15378"/>
        <dbReference type="ChEBI" id="CHEBI:29950"/>
        <dbReference type="ChEBI" id="CHEBI:57685"/>
        <dbReference type="ChEBI" id="CHEBI:64716"/>
        <dbReference type="ChEBI" id="CHEBI:140658"/>
        <dbReference type="EC" id="2.5.1.145"/>
    </reaction>
</comment>
<comment type="similarity">
    <text evidence="1 7">Belongs to the Lgt family.</text>
</comment>
<evidence type="ECO:0000256" key="6">
    <source>
        <dbReference type="ARBA" id="ARBA00023136"/>
    </source>
</evidence>
<dbReference type="InterPro" id="IPR001640">
    <property type="entry name" value="Lgt"/>
</dbReference>
<organism evidence="8 9">
    <name type="scientific">Aminipila butyrica</name>
    <dbReference type="NCBI Taxonomy" id="433296"/>
    <lineage>
        <taxon>Bacteria</taxon>
        <taxon>Bacillati</taxon>
        <taxon>Bacillota</taxon>
        <taxon>Clostridia</taxon>
        <taxon>Peptostreptococcales</taxon>
        <taxon>Anaerovoracaceae</taxon>
        <taxon>Aminipila</taxon>
    </lineage>
</organism>
<dbReference type="EC" id="2.5.1.145" evidence="7"/>
<dbReference type="HAMAP" id="MF_01147">
    <property type="entry name" value="Lgt"/>
    <property type="match status" value="1"/>
</dbReference>
<evidence type="ECO:0000256" key="2">
    <source>
        <dbReference type="ARBA" id="ARBA00022475"/>
    </source>
</evidence>
<dbReference type="GO" id="GO:0008961">
    <property type="term" value="F:phosphatidylglycerol-prolipoprotein diacylglyceryl transferase activity"/>
    <property type="evidence" value="ECO:0007669"/>
    <property type="project" value="UniProtKB-UniRule"/>
</dbReference>
<keyword evidence="4 7" id="KW-0812">Transmembrane</keyword>
<sequence length="265" mass="30050">MPVPNPVAFTLFNIDIRWYGILIAIGIILATLLVYKRAPRHGIEAERSLDFILICVPVGILGARLYYVLFNWTYYGGDFYKIINIRGGGLAIHGGLIFGLLAAAILSKIWNYKLLDLLDLAMPPVALAQAIGRWGNYFNSEAHGGPTNLPWGILVDGQRVHPTFLYESLWCLLLFFLLSYVDSNRKFAGQVLLMYGILYSLERFFVEYLRTDSLMLFGIIKQAMVFSALVFVLCLVVYIILSRRSKRAGKIFYGSYSKYTGKFKQ</sequence>
<feature type="transmembrane region" description="Helical" evidence="7">
    <location>
        <begin position="47"/>
        <end position="67"/>
    </location>
</feature>
<reference evidence="8 9" key="1">
    <citation type="submission" date="2020-02" db="EMBL/GenBank/DDBJ databases">
        <authorList>
            <person name="Kim Y.B."/>
            <person name="Roh S.W."/>
        </authorList>
    </citation>
    <scope>NUCLEOTIDE SEQUENCE [LARGE SCALE GENOMIC DNA]</scope>
    <source>
        <strain evidence="8 9">DSM 103574</strain>
    </source>
</reference>
<gene>
    <name evidence="7 8" type="primary">lgt</name>
    <name evidence="8" type="ORF">Ami103574_12785</name>
</gene>
<evidence type="ECO:0000313" key="9">
    <source>
        <dbReference type="Proteomes" id="UP000466848"/>
    </source>
</evidence>
<comment type="pathway">
    <text evidence="7">Protein modification; lipoprotein biosynthesis (diacylglyceryl transfer).</text>
</comment>
<keyword evidence="8" id="KW-0449">Lipoprotein</keyword>
<keyword evidence="3 7" id="KW-0808">Transferase</keyword>
<dbReference type="PANTHER" id="PTHR30589:SF0">
    <property type="entry name" value="PHOSPHATIDYLGLYCEROL--PROLIPOPROTEIN DIACYLGLYCERYL TRANSFERASE"/>
    <property type="match status" value="1"/>
</dbReference>
<protein>
    <recommendedName>
        <fullName evidence="7">Phosphatidylglycerol--prolipoprotein diacylglyceryl transferase</fullName>
        <ecNumber evidence="7">2.5.1.145</ecNumber>
    </recommendedName>
</protein>
<dbReference type="KEGG" id="abut:Ami103574_12785"/>
<proteinExistence type="inferred from homology"/>
<feature type="transmembrane region" description="Helical" evidence="7">
    <location>
        <begin position="16"/>
        <end position="35"/>
    </location>
</feature>
<feature type="transmembrane region" description="Helical" evidence="7">
    <location>
        <begin position="87"/>
        <end position="107"/>
    </location>
</feature>
<dbReference type="Proteomes" id="UP000466848">
    <property type="component" value="Chromosome"/>
</dbReference>
<dbReference type="GO" id="GO:0005886">
    <property type="term" value="C:plasma membrane"/>
    <property type="evidence" value="ECO:0007669"/>
    <property type="project" value="UniProtKB-SubCell"/>
</dbReference>